<dbReference type="HOGENOM" id="CLU_147162_7_0_10"/>
<dbReference type="EMBL" id="CP001110">
    <property type="protein sequence ID" value="ACF42613.1"/>
    <property type="molecule type" value="Genomic_DNA"/>
</dbReference>
<dbReference type="eggNOG" id="COG3668">
    <property type="taxonomic scope" value="Bacteria"/>
</dbReference>
<gene>
    <name evidence="3" type="ordered locus">Ppha_0279</name>
</gene>
<evidence type="ECO:0000256" key="2">
    <source>
        <dbReference type="SAM" id="Phobius"/>
    </source>
</evidence>
<dbReference type="OrthoDB" id="595476at2"/>
<organism evidence="3 4">
    <name type="scientific">Pelodictyon phaeoclathratiforme (strain DSM 5477 / BU-1)</name>
    <dbReference type="NCBI Taxonomy" id="324925"/>
    <lineage>
        <taxon>Bacteria</taxon>
        <taxon>Pseudomonadati</taxon>
        <taxon>Chlorobiota</taxon>
        <taxon>Chlorobiia</taxon>
        <taxon>Chlorobiales</taxon>
        <taxon>Chlorobiaceae</taxon>
        <taxon>Chlorobium/Pelodictyon group</taxon>
        <taxon>Pelodictyon</taxon>
    </lineage>
</organism>
<dbReference type="Proteomes" id="UP000002724">
    <property type="component" value="Chromosome"/>
</dbReference>
<dbReference type="InterPro" id="IPR007712">
    <property type="entry name" value="RelE/ParE_toxin"/>
</dbReference>
<dbReference type="STRING" id="324925.Ppha_0279"/>
<evidence type="ECO:0000256" key="1">
    <source>
        <dbReference type="ARBA" id="ARBA00022649"/>
    </source>
</evidence>
<dbReference type="Pfam" id="PF05016">
    <property type="entry name" value="ParE_toxin"/>
    <property type="match status" value="1"/>
</dbReference>
<keyword evidence="4" id="KW-1185">Reference proteome</keyword>
<keyword evidence="1" id="KW-1277">Toxin-antitoxin system</keyword>
<keyword evidence="2" id="KW-0472">Membrane</keyword>
<reference evidence="3 4" key="1">
    <citation type="submission" date="2008-06" db="EMBL/GenBank/DDBJ databases">
        <title>Complete sequence of Pelodictyon phaeoclathratiforme BU-1.</title>
        <authorList>
            <consortium name="US DOE Joint Genome Institute"/>
            <person name="Lucas S."/>
            <person name="Copeland A."/>
            <person name="Lapidus A."/>
            <person name="Glavina del Rio T."/>
            <person name="Dalin E."/>
            <person name="Tice H."/>
            <person name="Bruce D."/>
            <person name="Goodwin L."/>
            <person name="Pitluck S."/>
            <person name="Schmutz J."/>
            <person name="Larimer F."/>
            <person name="Land M."/>
            <person name="Hauser L."/>
            <person name="Kyrpides N."/>
            <person name="Mikhailova N."/>
            <person name="Liu Z."/>
            <person name="Li T."/>
            <person name="Zhao F."/>
            <person name="Overmann J."/>
            <person name="Bryant D.A."/>
            <person name="Richardson P."/>
        </authorList>
    </citation>
    <scope>NUCLEOTIDE SEQUENCE [LARGE SCALE GENOMIC DNA]</scope>
    <source>
        <strain evidence="4">DSM 5477 / BU-1</strain>
    </source>
</reference>
<proteinExistence type="predicted"/>
<evidence type="ECO:0000313" key="4">
    <source>
        <dbReference type="Proteomes" id="UP000002724"/>
    </source>
</evidence>
<protein>
    <submittedName>
        <fullName evidence="3">Plasmid stabilization system</fullName>
    </submittedName>
</protein>
<dbReference type="KEGG" id="pph:Ppha_0279"/>
<keyword evidence="2" id="KW-1133">Transmembrane helix</keyword>
<dbReference type="AlphaFoldDB" id="B4SBT8"/>
<dbReference type="RefSeq" id="WP_012507109.1">
    <property type="nucleotide sequence ID" value="NC_011060.1"/>
</dbReference>
<name>B4SBT8_PELPB</name>
<dbReference type="InterPro" id="IPR035093">
    <property type="entry name" value="RelE/ParE_toxin_dom_sf"/>
</dbReference>
<keyword evidence="2" id="KW-0812">Transmembrane</keyword>
<accession>B4SBT8</accession>
<dbReference type="Gene3D" id="3.30.2310.20">
    <property type="entry name" value="RelE-like"/>
    <property type="match status" value="1"/>
</dbReference>
<sequence>MNYEFLPEADEEFREASRYYENAAPGVGLAFIAEVHRVISIVISNPLVAKQIRGTIRSKVLLHFPYSLFYSIESDLILIVAVAHQKRRPTYWRSRLKRME</sequence>
<evidence type="ECO:0000313" key="3">
    <source>
        <dbReference type="EMBL" id="ACF42613.1"/>
    </source>
</evidence>
<feature type="transmembrane region" description="Helical" evidence="2">
    <location>
        <begin position="64"/>
        <end position="83"/>
    </location>
</feature>